<comment type="caution">
    <text evidence="2">The sequence shown here is derived from an EMBL/GenBank/DDBJ whole genome shotgun (WGS) entry which is preliminary data.</text>
</comment>
<evidence type="ECO:0000256" key="1">
    <source>
        <dbReference type="SAM" id="MobiDB-lite"/>
    </source>
</evidence>
<evidence type="ECO:0000313" key="3">
    <source>
        <dbReference type="Proteomes" id="UP000242188"/>
    </source>
</evidence>
<sequence>MENASADVPGDLTLEHVCSDPAIREAFADSETSQIFKEIEEDPTKLKSYQENPKVQRSLRLIYDLLQEHLPCNRPSQQPLQLPGIMQSMTQLGQQPNSSMGPAELQGLLGMIAQSQANGGRDLLEQLIQQGSGGVLDGPASMNPFSAYQQPSSCLQAPTGHPPPNIPTLSGSPSSGKQMSKRRPPIALPMTGEEFQSTLPSKRRVSNKNLTPSEDQCISVLPPRNTSDS</sequence>
<feature type="compositionally biased region" description="Polar residues" evidence="1">
    <location>
        <begin position="207"/>
        <end position="216"/>
    </location>
</feature>
<accession>A0A210R1Q4</accession>
<gene>
    <name evidence="2" type="ORF">KP79_PYT12495</name>
</gene>
<evidence type="ECO:0000313" key="2">
    <source>
        <dbReference type="EMBL" id="OWF54876.1"/>
    </source>
</evidence>
<dbReference type="Proteomes" id="UP000242188">
    <property type="component" value="Unassembled WGS sequence"/>
</dbReference>
<organism evidence="2 3">
    <name type="scientific">Mizuhopecten yessoensis</name>
    <name type="common">Japanese scallop</name>
    <name type="synonym">Patinopecten yessoensis</name>
    <dbReference type="NCBI Taxonomy" id="6573"/>
    <lineage>
        <taxon>Eukaryota</taxon>
        <taxon>Metazoa</taxon>
        <taxon>Spiralia</taxon>
        <taxon>Lophotrochozoa</taxon>
        <taxon>Mollusca</taxon>
        <taxon>Bivalvia</taxon>
        <taxon>Autobranchia</taxon>
        <taxon>Pteriomorphia</taxon>
        <taxon>Pectinida</taxon>
        <taxon>Pectinoidea</taxon>
        <taxon>Pectinidae</taxon>
        <taxon>Mizuhopecten</taxon>
    </lineage>
</organism>
<dbReference type="Gene3D" id="1.10.260.100">
    <property type="match status" value="1"/>
</dbReference>
<proteinExistence type="predicted"/>
<reference evidence="2 3" key="1">
    <citation type="journal article" date="2017" name="Nat. Ecol. Evol.">
        <title>Scallop genome provides insights into evolution of bilaterian karyotype and development.</title>
        <authorList>
            <person name="Wang S."/>
            <person name="Zhang J."/>
            <person name="Jiao W."/>
            <person name="Li J."/>
            <person name="Xun X."/>
            <person name="Sun Y."/>
            <person name="Guo X."/>
            <person name="Huan P."/>
            <person name="Dong B."/>
            <person name="Zhang L."/>
            <person name="Hu X."/>
            <person name="Sun X."/>
            <person name="Wang J."/>
            <person name="Zhao C."/>
            <person name="Wang Y."/>
            <person name="Wang D."/>
            <person name="Huang X."/>
            <person name="Wang R."/>
            <person name="Lv J."/>
            <person name="Li Y."/>
            <person name="Zhang Z."/>
            <person name="Liu B."/>
            <person name="Lu W."/>
            <person name="Hui Y."/>
            <person name="Liang J."/>
            <person name="Zhou Z."/>
            <person name="Hou R."/>
            <person name="Li X."/>
            <person name="Liu Y."/>
            <person name="Li H."/>
            <person name="Ning X."/>
            <person name="Lin Y."/>
            <person name="Zhao L."/>
            <person name="Xing Q."/>
            <person name="Dou J."/>
            <person name="Li Y."/>
            <person name="Mao J."/>
            <person name="Guo H."/>
            <person name="Dou H."/>
            <person name="Li T."/>
            <person name="Mu C."/>
            <person name="Jiang W."/>
            <person name="Fu Q."/>
            <person name="Fu X."/>
            <person name="Miao Y."/>
            <person name="Liu J."/>
            <person name="Yu Q."/>
            <person name="Li R."/>
            <person name="Liao H."/>
            <person name="Li X."/>
            <person name="Kong Y."/>
            <person name="Jiang Z."/>
            <person name="Chourrout D."/>
            <person name="Li R."/>
            <person name="Bao Z."/>
        </authorList>
    </citation>
    <scope>NUCLEOTIDE SEQUENCE [LARGE SCALE GENOMIC DNA]</scope>
    <source>
        <strain evidence="2 3">PY_sf001</strain>
    </source>
</reference>
<dbReference type="AlphaFoldDB" id="A0A210R1Q4"/>
<keyword evidence="3" id="KW-1185">Reference proteome</keyword>
<protein>
    <submittedName>
        <fullName evidence="2">Uncharacterized protein</fullName>
    </submittedName>
</protein>
<feature type="compositionally biased region" description="Polar residues" evidence="1">
    <location>
        <begin position="143"/>
        <end position="156"/>
    </location>
</feature>
<dbReference type="OrthoDB" id="10615279at2759"/>
<name>A0A210R1Q4_MIZYE</name>
<feature type="compositionally biased region" description="Polar residues" evidence="1">
    <location>
        <begin position="167"/>
        <end position="178"/>
    </location>
</feature>
<dbReference type="EMBL" id="NEDP02000861">
    <property type="protein sequence ID" value="OWF54876.1"/>
    <property type="molecule type" value="Genomic_DNA"/>
</dbReference>
<feature type="region of interest" description="Disordered" evidence="1">
    <location>
        <begin position="138"/>
        <end position="229"/>
    </location>
</feature>